<organism evidence="3 4">
    <name type="scientific">Methylomonas rivi</name>
    <dbReference type="NCBI Taxonomy" id="2952226"/>
    <lineage>
        <taxon>Bacteria</taxon>
        <taxon>Pseudomonadati</taxon>
        <taxon>Pseudomonadota</taxon>
        <taxon>Gammaproteobacteria</taxon>
        <taxon>Methylococcales</taxon>
        <taxon>Methylococcaceae</taxon>
        <taxon>Methylomonas</taxon>
    </lineage>
</organism>
<keyword evidence="3" id="KW-0378">Hydrolase</keyword>
<keyword evidence="3" id="KW-0255">Endonuclease</keyword>
<reference evidence="3 4" key="1">
    <citation type="submission" date="2022-07" db="EMBL/GenBank/DDBJ databases">
        <title>Methylomonas rivi sp. nov., Methylomonas rosea sp. nov., Methylomonas aureus sp. nov. and Methylomonas subterranea sp. nov., four novel methanotrophs isolated from a freshwater creek and the deep terrestrial subsurface.</title>
        <authorList>
            <person name="Abin C."/>
            <person name="Sankaranarayanan K."/>
            <person name="Garner C."/>
            <person name="Sindelar R."/>
            <person name="Kotary K."/>
            <person name="Garner R."/>
            <person name="Barclay S."/>
            <person name="Lawson P."/>
            <person name="Krumholz L."/>
        </authorList>
    </citation>
    <scope>NUCLEOTIDE SEQUENCE [LARGE SCALE GENOMIC DNA]</scope>
    <source>
        <strain evidence="3 4">WSC-6</strain>
    </source>
</reference>
<proteinExistence type="predicted"/>
<keyword evidence="1" id="KW-0238">DNA-binding</keyword>
<dbReference type="EMBL" id="JANIBK010000072">
    <property type="protein sequence ID" value="MCQ8129426.1"/>
    <property type="molecule type" value="Genomic_DNA"/>
</dbReference>
<dbReference type="InterPro" id="IPR002793">
    <property type="entry name" value="Endonuclease_NucS"/>
</dbReference>
<evidence type="ECO:0000313" key="3">
    <source>
        <dbReference type="EMBL" id="MCQ8129426.1"/>
    </source>
</evidence>
<dbReference type="InterPro" id="IPR048301">
    <property type="entry name" value="NucS_C"/>
</dbReference>
<dbReference type="Gene3D" id="3.40.1350.10">
    <property type="match status" value="1"/>
</dbReference>
<dbReference type="Proteomes" id="UP001524586">
    <property type="component" value="Unassembled WGS sequence"/>
</dbReference>
<sequence length="236" mass="26472">MMEAKFKNWLSSRGHPGAANSYPKAINIISEHYSKSTGTPIDIYMIRDQTKISEIAHDYSQSGKFSEFGYEQHGRFRAAIGRYSDFFVQTFGDGQEIIQMENAEQNLDVPNNFAYEKDLQTALCSQVSELFPNHKIFGGLAIGVEYSIGGKRIDVLLENEYDGNLVVVELKSGQADYKVFGQISMYIGLLQRQFPEKKILGVIVAGGIDESLVQACETSEKVSLKTYHMKIELEDA</sequence>
<keyword evidence="4" id="KW-1185">Reference proteome</keyword>
<accession>A0ABT1U8L3</accession>
<name>A0ABT1U8L3_9GAMM</name>
<keyword evidence="3" id="KW-0540">Nuclease</keyword>
<dbReference type="Pfam" id="PF01939">
    <property type="entry name" value="NucS_C"/>
    <property type="match status" value="1"/>
</dbReference>
<dbReference type="CDD" id="cd22341">
    <property type="entry name" value="NucS-like"/>
    <property type="match status" value="1"/>
</dbReference>
<evidence type="ECO:0000259" key="2">
    <source>
        <dbReference type="Pfam" id="PF01939"/>
    </source>
</evidence>
<gene>
    <name evidence="3" type="ORF">NP596_13265</name>
</gene>
<dbReference type="GO" id="GO:0004519">
    <property type="term" value="F:endonuclease activity"/>
    <property type="evidence" value="ECO:0007669"/>
    <property type="project" value="UniProtKB-KW"/>
</dbReference>
<dbReference type="InterPro" id="IPR011856">
    <property type="entry name" value="tRNA_endonuc-like_dom_sf"/>
</dbReference>
<dbReference type="RefSeq" id="WP_256615858.1">
    <property type="nucleotide sequence ID" value="NZ_JANIBK010000072.1"/>
</dbReference>
<comment type="caution">
    <text evidence="3">The sequence shown here is derived from an EMBL/GenBank/DDBJ whole genome shotgun (WGS) entry which is preliminary data.</text>
</comment>
<evidence type="ECO:0000256" key="1">
    <source>
        <dbReference type="ARBA" id="ARBA00023125"/>
    </source>
</evidence>
<feature type="domain" description="Endonuclease NucS C-terminal" evidence="2">
    <location>
        <begin position="142"/>
        <end position="211"/>
    </location>
</feature>
<evidence type="ECO:0000313" key="4">
    <source>
        <dbReference type="Proteomes" id="UP001524586"/>
    </source>
</evidence>
<protein>
    <submittedName>
        <fullName evidence="3">Endonuclease NucS</fullName>
    </submittedName>
</protein>